<dbReference type="Pfam" id="PF02518">
    <property type="entry name" value="HATPase_c"/>
    <property type="match status" value="1"/>
</dbReference>
<evidence type="ECO:0000256" key="2">
    <source>
        <dbReference type="ARBA" id="ARBA00022777"/>
    </source>
</evidence>
<evidence type="ECO:0000313" key="8">
    <source>
        <dbReference type="EMBL" id="NEN23842.1"/>
    </source>
</evidence>
<dbReference type="Proteomes" id="UP000486602">
    <property type="component" value="Unassembled WGS sequence"/>
</dbReference>
<keyword evidence="6" id="KW-0472">Membrane</keyword>
<keyword evidence="2" id="KW-0418">Kinase</keyword>
<dbReference type="InterPro" id="IPR005467">
    <property type="entry name" value="His_kinase_dom"/>
</dbReference>
<dbReference type="CDD" id="cd16917">
    <property type="entry name" value="HATPase_UhpB-NarQ-NarX-like"/>
    <property type="match status" value="1"/>
</dbReference>
<keyword evidence="6" id="KW-1133">Transmembrane helix</keyword>
<keyword evidence="3" id="KW-0902">Two-component regulatory system</keyword>
<evidence type="ECO:0000256" key="3">
    <source>
        <dbReference type="ARBA" id="ARBA00023012"/>
    </source>
</evidence>
<keyword evidence="1" id="KW-0808">Transferase</keyword>
<proteinExistence type="predicted"/>
<dbReference type="Pfam" id="PF13181">
    <property type="entry name" value="TPR_8"/>
    <property type="match status" value="2"/>
</dbReference>
<protein>
    <submittedName>
        <fullName evidence="8">Tetratricopeptide repeat protein</fullName>
    </submittedName>
</protein>
<keyword evidence="4" id="KW-0802">TPR repeat</keyword>
<feature type="domain" description="Histidine kinase" evidence="7">
    <location>
        <begin position="432"/>
        <end position="622"/>
    </location>
</feature>
<evidence type="ECO:0000256" key="5">
    <source>
        <dbReference type="SAM" id="Coils"/>
    </source>
</evidence>
<accession>A0A7K3WSI6</accession>
<evidence type="ECO:0000256" key="6">
    <source>
        <dbReference type="SAM" id="Phobius"/>
    </source>
</evidence>
<feature type="coiled-coil region" evidence="5">
    <location>
        <begin position="409"/>
        <end position="481"/>
    </location>
</feature>
<dbReference type="PANTHER" id="PTHR24421">
    <property type="entry name" value="NITRATE/NITRITE SENSOR PROTEIN NARX-RELATED"/>
    <property type="match status" value="1"/>
</dbReference>
<dbReference type="GO" id="GO:0016020">
    <property type="term" value="C:membrane"/>
    <property type="evidence" value="ECO:0007669"/>
    <property type="project" value="InterPro"/>
</dbReference>
<name>A0A7K3WSI6_9FLAO</name>
<dbReference type="SMART" id="SM00387">
    <property type="entry name" value="HATPase_c"/>
    <property type="match status" value="1"/>
</dbReference>
<dbReference type="PROSITE" id="PS50005">
    <property type="entry name" value="TPR"/>
    <property type="match status" value="1"/>
</dbReference>
<keyword evidence="5" id="KW-0175">Coiled coil</keyword>
<dbReference type="InterPro" id="IPR003594">
    <property type="entry name" value="HATPase_dom"/>
</dbReference>
<keyword evidence="9" id="KW-1185">Reference proteome</keyword>
<evidence type="ECO:0000259" key="7">
    <source>
        <dbReference type="PROSITE" id="PS50109"/>
    </source>
</evidence>
<keyword evidence="6" id="KW-0812">Transmembrane</keyword>
<dbReference type="InterPro" id="IPR050482">
    <property type="entry name" value="Sensor_HK_TwoCompSys"/>
</dbReference>
<dbReference type="AlphaFoldDB" id="A0A7K3WSI6"/>
<feature type="transmembrane region" description="Helical" evidence="6">
    <location>
        <begin position="376"/>
        <end position="396"/>
    </location>
</feature>
<organism evidence="8 9">
    <name type="scientific">Cryomorpha ignava</name>
    <dbReference type="NCBI Taxonomy" id="101383"/>
    <lineage>
        <taxon>Bacteria</taxon>
        <taxon>Pseudomonadati</taxon>
        <taxon>Bacteroidota</taxon>
        <taxon>Flavobacteriia</taxon>
        <taxon>Flavobacteriales</taxon>
        <taxon>Cryomorphaceae</taxon>
        <taxon>Cryomorpha</taxon>
    </lineage>
</organism>
<dbReference type="InterPro" id="IPR011712">
    <property type="entry name" value="Sig_transdc_His_kin_sub3_dim/P"/>
</dbReference>
<dbReference type="InterPro" id="IPR019734">
    <property type="entry name" value="TPR_rpt"/>
</dbReference>
<dbReference type="GO" id="GO:0046983">
    <property type="term" value="F:protein dimerization activity"/>
    <property type="evidence" value="ECO:0007669"/>
    <property type="project" value="InterPro"/>
</dbReference>
<evidence type="ECO:0000313" key="9">
    <source>
        <dbReference type="Proteomes" id="UP000486602"/>
    </source>
</evidence>
<evidence type="ECO:0000256" key="1">
    <source>
        <dbReference type="ARBA" id="ARBA00022679"/>
    </source>
</evidence>
<dbReference type="SUPFAM" id="SSF55874">
    <property type="entry name" value="ATPase domain of HSP90 chaperone/DNA topoisomerase II/histidine kinase"/>
    <property type="match status" value="1"/>
</dbReference>
<dbReference type="InterPro" id="IPR036890">
    <property type="entry name" value="HATPase_C_sf"/>
</dbReference>
<feature type="transmembrane region" description="Helical" evidence="6">
    <location>
        <begin position="33"/>
        <end position="53"/>
    </location>
</feature>
<dbReference type="PROSITE" id="PS50109">
    <property type="entry name" value="HIS_KIN"/>
    <property type="match status" value="1"/>
</dbReference>
<dbReference type="InterPro" id="IPR011990">
    <property type="entry name" value="TPR-like_helical_dom_sf"/>
</dbReference>
<evidence type="ECO:0000256" key="4">
    <source>
        <dbReference type="PROSITE-ProRule" id="PRU00339"/>
    </source>
</evidence>
<dbReference type="Gene3D" id="1.20.5.1930">
    <property type="match status" value="1"/>
</dbReference>
<dbReference type="SMART" id="SM00028">
    <property type="entry name" value="TPR"/>
    <property type="match status" value="6"/>
</dbReference>
<sequence>MVILSQIFFGVIYFGCLLLGIHQKTTVALRYFFMRYLLVLIFLLGVQTAVGQINRTQLLDSAKVYFEKGLYASAQPFLEKAFEISSEEADTVKMAEDLMFIGENQSRSSNLKKALDAYLKSIRLVDFRKDTDSLKFRGLLKIARCFSDLSNEDKSDEYLEQAKIIAGKSGNDNLKVILYTSLGVSERRKENYEPSIAYYKKAIELIQATDSVRLIETYVNLSTAYGYNEQYEEAIAILEQAQILNSGLKNDYFKILLLAQIARNEFLRGNSEIAAKYYLEGLEFAELNEDHDLIKRFNRALARLYSKEGDYKEAYKYYAQFVIELESSINNQNATAIAEMTAKYETEKKEQEVLFEKRQRKLESIVYEQKIEQQRLVTFLLIFAALILVLAFVWNIRVQKKRREVLRELAEKQIAITKQDAELNAQKEERNRLSRELHDGLGGTLASIKMRLSNQLNENENQELKVVLNDLDNACQEVRNVSHSLNSFYISNIDFFSLLTNLIGDIKMSTGLEMNLDFLPKEELNQLSEELKHHCYRIIQELSNNTIKHAQATSLLLGLILDEKDVILMVEDNGIGFDPENIQSDGIGWKNIKSRVEKIKGELTVDSVINRGTTVSIRFPFQ</sequence>
<gene>
    <name evidence="8" type="ORF">G3O08_10045</name>
</gene>
<dbReference type="Pfam" id="PF07730">
    <property type="entry name" value="HisKA_3"/>
    <property type="match status" value="1"/>
</dbReference>
<feature type="transmembrane region" description="Helical" evidence="6">
    <location>
        <begin position="6"/>
        <end position="21"/>
    </location>
</feature>
<dbReference type="Gene3D" id="1.25.40.10">
    <property type="entry name" value="Tetratricopeptide repeat domain"/>
    <property type="match status" value="2"/>
</dbReference>
<dbReference type="EMBL" id="JAAGVY010000016">
    <property type="protein sequence ID" value="NEN23842.1"/>
    <property type="molecule type" value="Genomic_DNA"/>
</dbReference>
<dbReference type="Pfam" id="PF13424">
    <property type="entry name" value="TPR_12"/>
    <property type="match status" value="1"/>
</dbReference>
<dbReference type="SUPFAM" id="SSF48452">
    <property type="entry name" value="TPR-like"/>
    <property type="match status" value="2"/>
</dbReference>
<dbReference type="RefSeq" id="WP_163285236.1">
    <property type="nucleotide sequence ID" value="NZ_JAAGVY010000016.1"/>
</dbReference>
<comment type="caution">
    <text evidence="8">The sequence shown here is derived from an EMBL/GenBank/DDBJ whole genome shotgun (WGS) entry which is preliminary data.</text>
</comment>
<dbReference type="GO" id="GO:0000155">
    <property type="term" value="F:phosphorelay sensor kinase activity"/>
    <property type="evidence" value="ECO:0007669"/>
    <property type="project" value="InterPro"/>
</dbReference>
<reference evidence="8 9" key="1">
    <citation type="submission" date="2020-02" db="EMBL/GenBank/DDBJ databases">
        <title>Out from the shadows clarifying the taxonomy of the family Cryomorphaceae and related taxa by utilizing the GTDB taxonomic framework.</title>
        <authorList>
            <person name="Bowman J.P."/>
        </authorList>
    </citation>
    <scope>NUCLEOTIDE SEQUENCE [LARGE SCALE GENOMIC DNA]</scope>
    <source>
        <strain evidence="8 9">QSSC 1-22</strain>
    </source>
</reference>
<dbReference type="Gene3D" id="3.30.565.10">
    <property type="entry name" value="Histidine kinase-like ATPase, C-terminal domain"/>
    <property type="match status" value="1"/>
</dbReference>
<feature type="repeat" description="TPR" evidence="4">
    <location>
        <begin position="176"/>
        <end position="209"/>
    </location>
</feature>